<keyword evidence="6" id="KW-0326">Glycosidase</keyword>
<dbReference type="EMBL" id="CP014503">
    <property type="protein sequence ID" value="ANB15617.1"/>
    <property type="molecule type" value="Genomic_DNA"/>
</dbReference>
<evidence type="ECO:0000256" key="6">
    <source>
        <dbReference type="ARBA" id="ARBA00023295"/>
    </source>
</evidence>
<dbReference type="InterPro" id="IPR000602">
    <property type="entry name" value="Glyco_hydro_38_N"/>
</dbReference>
<keyword evidence="11" id="KW-1185">Reference proteome</keyword>
<evidence type="ECO:0000256" key="8">
    <source>
        <dbReference type="ARBA" id="ARBA00071615"/>
    </source>
</evidence>
<dbReference type="SUPFAM" id="SSF88688">
    <property type="entry name" value="Families 57/38 glycoside transferase middle domain"/>
    <property type="match status" value="1"/>
</dbReference>
<dbReference type="Pfam" id="PF01074">
    <property type="entry name" value="Glyco_hydro_38N"/>
    <property type="match status" value="1"/>
</dbReference>
<dbReference type="GO" id="GO:0004559">
    <property type="term" value="F:alpha-mannosidase activity"/>
    <property type="evidence" value="ECO:0007669"/>
    <property type="project" value="UniProtKB-EC"/>
</dbReference>
<dbReference type="InterPro" id="IPR041147">
    <property type="entry name" value="GH38_C"/>
</dbReference>
<dbReference type="AlphaFoldDB" id="A0A161HNB9"/>
<dbReference type="FunFam" id="3.20.110.10:FF:000002">
    <property type="entry name" value="alpha-mannosidase 2C1 isoform X1"/>
    <property type="match status" value="1"/>
</dbReference>
<proteinExistence type="inferred from homology"/>
<dbReference type="InterPro" id="IPR028995">
    <property type="entry name" value="Glyco_hydro_57/38_cen_sf"/>
</dbReference>
<accession>A0A161HNB9</accession>
<dbReference type="Pfam" id="PF09261">
    <property type="entry name" value="Alpha-mann_mid"/>
    <property type="match status" value="1"/>
</dbReference>
<dbReference type="SMART" id="SM00872">
    <property type="entry name" value="Alpha-mann_mid"/>
    <property type="match status" value="1"/>
</dbReference>
<feature type="domain" description="Glycoside hydrolase family 38 central" evidence="9">
    <location>
        <begin position="558"/>
        <end position="637"/>
    </location>
</feature>
<evidence type="ECO:0000256" key="5">
    <source>
        <dbReference type="ARBA" id="ARBA00022801"/>
    </source>
</evidence>
<dbReference type="Pfam" id="PF07748">
    <property type="entry name" value="Glyco_hydro_38C"/>
    <property type="match status" value="1"/>
</dbReference>
<dbReference type="EC" id="3.2.1.24" evidence="3"/>
<dbReference type="Pfam" id="PF22907">
    <property type="entry name" value="Ams1-like_1st"/>
    <property type="match status" value="1"/>
</dbReference>
<dbReference type="Gene3D" id="1.20.1270.50">
    <property type="entry name" value="Glycoside hydrolase family 38, central domain"/>
    <property type="match status" value="1"/>
</dbReference>
<name>A0A161HNB9_9ASCO</name>
<evidence type="ECO:0000256" key="4">
    <source>
        <dbReference type="ARBA" id="ARBA00022723"/>
    </source>
</evidence>
<dbReference type="SUPFAM" id="SSF74650">
    <property type="entry name" value="Galactose mutarotase-like"/>
    <property type="match status" value="1"/>
</dbReference>
<keyword evidence="5" id="KW-0378">Hydrolase</keyword>
<dbReference type="FunFam" id="1.20.1270.50:FF:000004">
    <property type="entry name" value="alpha-mannosidase 2C1 isoform X1"/>
    <property type="match status" value="1"/>
</dbReference>
<dbReference type="Gene3D" id="3.20.110.10">
    <property type="entry name" value="Glycoside hydrolase 38, N terminal domain"/>
    <property type="match status" value="1"/>
</dbReference>
<organism evidence="10 11">
    <name type="scientific">Sugiyamaella lignohabitans</name>
    <dbReference type="NCBI Taxonomy" id="796027"/>
    <lineage>
        <taxon>Eukaryota</taxon>
        <taxon>Fungi</taxon>
        <taxon>Dikarya</taxon>
        <taxon>Ascomycota</taxon>
        <taxon>Saccharomycotina</taxon>
        <taxon>Dipodascomycetes</taxon>
        <taxon>Dipodascales</taxon>
        <taxon>Trichomonascaceae</taxon>
        <taxon>Sugiyamaella</taxon>
    </lineage>
</organism>
<reference evidence="10 11" key="1">
    <citation type="submission" date="2016-02" db="EMBL/GenBank/DDBJ databases">
        <title>Complete genome sequence and transcriptome regulation of the pentose utilising yeast Sugiyamaella lignohabitans.</title>
        <authorList>
            <person name="Bellasio M."/>
            <person name="Peymann A."/>
            <person name="Valli M."/>
            <person name="Sipitzky M."/>
            <person name="Graf A."/>
            <person name="Sauer M."/>
            <person name="Marx H."/>
            <person name="Mattanovich D."/>
        </authorList>
    </citation>
    <scope>NUCLEOTIDE SEQUENCE [LARGE SCALE GENOMIC DNA]</scope>
    <source>
        <strain evidence="10 11">CBS 10342</strain>
    </source>
</reference>
<dbReference type="InterPro" id="IPR054723">
    <property type="entry name" value="Ams1-like_N"/>
</dbReference>
<dbReference type="PANTHER" id="PTHR46017:SF1">
    <property type="entry name" value="ALPHA-MANNOSIDASE 2C1"/>
    <property type="match status" value="1"/>
</dbReference>
<evidence type="ECO:0000256" key="1">
    <source>
        <dbReference type="ARBA" id="ARBA00000365"/>
    </source>
</evidence>
<dbReference type="GO" id="GO:0006013">
    <property type="term" value="P:mannose metabolic process"/>
    <property type="evidence" value="ECO:0007669"/>
    <property type="project" value="InterPro"/>
</dbReference>
<gene>
    <name evidence="10" type="primary">AMS1</name>
    <name evidence="10" type="ORF">AWJ20_3254</name>
</gene>
<evidence type="ECO:0000313" key="11">
    <source>
        <dbReference type="Proteomes" id="UP000189580"/>
    </source>
</evidence>
<dbReference type="OrthoDB" id="10261055at2759"/>
<dbReference type="FunFam" id="2.70.98.30:FF:000001">
    <property type="entry name" value="alpha-mannosidase 2C1 isoform X2"/>
    <property type="match status" value="1"/>
</dbReference>
<dbReference type="InterPro" id="IPR011682">
    <property type="entry name" value="Glyco_hydro_38_C"/>
</dbReference>
<comment type="catalytic activity">
    <reaction evidence="1">
        <text>Hydrolysis of terminal, non-reducing alpha-D-mannose residues in alpha-D-mannosides.</text>
        <dbReference type="EC" id="3.2.1.24"/>
    </reaction>
</comment>
<dbReference type="Proteomes" id="UP000189580">
    <property type="component" value="Chromosome b"/>
</dbReference>
<evidence type="ECO:0000256" key="3">
    <source>
        <dbReference type="ARBA" id="ARBA00012752"/>
    </source>
</evidence>
<evidence type="ECO:0000313" key="10">
    <source>
        <dbReference type="EMBL" id="ANB15617.1"/>
    </source>
</evidence>
<dbReference type="GO" id="GO:0030246">
    <property type="term" value="F:carbohydrate binding"/>
    <property type="evidence" value="ECO:0007669"/>
    <property type="project" value="InterPro"/>
</dbReference>
<dbReference type="GO" id="GO:0000329">
    <property type="term" value="C:fungal-type vacuole membrane"/>
    <property type="evidence" value="ECO:0007669"/>
    <property type="project" value="TreeGrafter"/>
</dbReference>
<dbReference type="KEGG" id="slb:AWJ20_3254"/>
<dbReference type="PANTHER" id="PTHR46017">
    <property type="entry name" value="ALPHA-MANNOSIDASE 2C1"/>
    <property type="match status" value="1"/>
</dbReference>
<dbReference type="SUPFAM" id="SSF88713">
    <property type="entry name" value="Glycoside hydrolase/deacetylase"/>
    <property type="match status" value="1"/>
</dbReference>
<dbReference type="InterPro" id="IPR037094">
    <property type="entry name" value="Glyco_hydro_38_cen_sf"/>
</dbReference>
<dbReference type="GO" id="GO:0046872">
    <property type="term" value="F:metal ion binding"/>
    <property type="evidence" value="ECO:0007669"/>
    <property type="project" value="UniProtKB-KW"/>
</dbReference>
<evidence type="ECO:0000256" key="2">
    <source>
        <dbReference type="ARBA" id="ARBA00009792"/>
    </source>
</evidence>
<dbReference type="InterPro" id="IPR015341">
    <property type="entry name" value="Glyco_hydro_38_cen"/>
</dbReference>
<dbReference type="InterPro" id="IPR011330">
    <property type="entry name" value="Glyco_hydro/deAcase_b/a-brl"/>
</dbReference>
<dbReference type="GeneID" id="30035256"/>
<dbReference type="InterPro" id="IPR027291">
    <property type="entry name" value="Glyco_hydro_38_N_sf"/>
</dbReference>
<comment type="similarity">
    <text evidence="2">Belongs to the glycosyl hydrolase 38 family.</text>
</comment>
<comment type="function">
    <text evidence="7">Degrades free oligosaccharides in the vacuole.</text>
</comment>
<dbReference type="InterPro" id="IPR011013">
    <property type="entry name" value="Gal_mutarotase_sf_dom"/>
</dbReference>
<dbReference type="Pfam" id="PF17677">
    <property type="entry name" value="Glyco_hydro38C2"/>
    <property type="match status" value="1"/>
</dbReference>
<protein>
    <recommendedName>
        <fullName evidence="8">Alpha-mannosidase</fullName>
        <ecNumber evidence="3">3.2.1.24</ecNumber>
    </recommendedName>
</protein>
<evidence type="ECO:0000256" key="7">
    <source>
        <dbReference type="ARBA" id="ARBA00054985"/>
    </source>
</evidence>
<dbReference type="GO" id="GO:0009313">
    <property type="term" value="P:oligosaccharide catabolic process"/>
    <property type="evidence" value="ECO:0007669"/>
    <property type="project" value="TreeGrafter"/>
</dbReference>
<keyword evidence="4" id="KW-0479">Metal-binding</keyword>
<evidence type="ECO:0000259" key="9">
    <source>
        <dbReference type="SMART" id="SM00872"/>
    </source>
</evidence>
<dbReference type="RefSeq" id="XP_018738094.1">
    <property type="nucleotide sequence ID" value="XM_018880258.1"/>
</dbReference>
<sequence>MSSYPHLLSQPIAKKVDSIYRNRLGLFLQNGQYKTHSLPATYDLKRISSEDSVVLYVYSVDGTERPSFESATSNATTYRLAKVGDSFGPSWSTHWFRVTIKVPSDWKKISDEVIFHWDCGNEGFVFLEDGRPQVGLSGEERQEWILPKDWVKDGKWHTFYIETSCNAMFGNADPHDNIQPPTSDRYYKLATADLVLPNKTARALKHDYAAIMDCALNLSEDSWQKHRALEVANEIIDTFDEADPDTTLPKCREIAAKFLGNQVDSAAIFDSTASVERVMNGSEAVISGLGHCHIDTAWLWPYAETRRKIGRSWASQLDLIQRYPEYNFACSQAVQYQWLKEDYPELFERLKKQVEAGRFIPVGGSWVECDTNIPSGESVARQFLYGQRFFQDNFNLRSNTFWLPDTFGYSAQIPQLCRQAGIERFLTQKLSWNNINKFPNTTFNWVALDGSQVICHMPPADTYNSNCSVSELKLSVNNNKNRGIHEKSLLLFGYGDGGGGPTTDMLERMRRNRGISDTVGEIPRVEMHGNVDKFFDQIAVRTDEGKKLVSWIGELYFEFHRGTYTTQANTKKNNRASEVLLHDVEFAATIASIVNPAYQYPKAKIDEMWELTLLNQFHDVLPGSSIEMVYQDVDNIYSEINKIGTEILRGSLDATGIHLVDDGTQTTNLLGLNTLPWQRSEIVKVPIVSKGSVGSEYVHLVSDPSSQALAFSAVSQKSNSPTVTVKEVKKGVFVFENSNLRATITGGLLTSLYDKANNYEMVPENEKGNQFVIFEDQPLNWQGWDTEVYSLNKAKKVPAGTTKIVENGPLHAAIVVEQQISERSWIKTTISLDAVVDTDPLGGTSNLSCLEYNSEVEWRESCKFLKVEFPVDVHEDFATYDSMYGSVKRPTHYNTMWDVAKFEVCCHKYADLSDFSYGVTVLNDSKYGFSAHGNIMRLSLLRSAKAPDGNADMGRHNIRYAILGHAGRINANVIRVAHNFNHPLRVFSVQDDSKIAASTALYKVGTLVRFSGPENIIVSAVKRGEDDPDVISNAKTTNIGARKTKSVIVRLHDSLGGKTSGDIVTLLPVKKVFKSNILEDDGEEVEFHASSDGVHIPVTLRAFEIATYRLELA</sequence>
<dbReference type="Gene3D" id="2.70.98.30">
    <property type="entry name" value="Golgi alpha-mannosidase II, domain 4"/>
    <property type="match status" value="1"/>
</dbReference>